<name>A0A9P7GA75_9AGAR</name>
<comment type="caution">
    <text evidence="2">The sequence shown here is derived from an EMBL/GenBank/DDBJ whole genome shotgun (WGS) entry which is preliminary data.</text>
</comment>
<organism evidence="2 3">
    <name type="scientific">Asterophora parasitica</name>
    <dbReference type="NCBI Taxonomy" id="117018"/>
    <lineage>
        <taxon>Eukaryota</taxon>
        <taxon>Fungi</taxon>
        <taxon>Dikarya</taxon>
        <taxon>Basidiomycota</taxon>
        <taxon>Agaricomycotina</taxon>
        <taxon>Agaricomycetes</taxon>
        <taxon>Agaricomycetidae</taxon>
        <taxon>Agaricales</taxon>
        <taxon>Tricholomatineae</taxon>
        <taxon>Lyophyllaceae</taxon>
        <taxon>Asterophora</taxon>
    </lineage>
</organism>
<evidence type="ECO:0000313" key="2">
    <source>
        <dbReference type="EMBL" id="KAG5643492.1"/>
    </source>
</evidence>
<accession>A0A9P7GA75</accession>
<evidence type="ECO:0008006" key="4">
    <source>
        <dbReference type="Google" id="ProtNLM"/>
    </source>
</evidence>
<feature type="region of interest" description="Disordered" evidence="1">
    <location>
        <begin position="279"/>
        <end position="301"/>
    </location>
</feature>
<dbReference type="AlphaFoldDB" id="A0A9P7GA75"/>
<gene>
    <name evidence="2" type="ORF">DXG03_000733</name>
</gene>
<dbReference type="EMBL" id="JABCKV010000109">
    <property type="protein sequence ID" value="KAG5643492.1"/>
    <property type="molecule type" value="Genomic_DNA"/>
</dbReference>
<protein>
    <recommendedName>
        <fullName evidence="4">F-box domain-containing protein</fullName>
    </recommendedName>
</protein>
<keyword evidence="3" id="KW-1185">Reference proteome</keyword>
<dbReference type="OrthoDB" id="3149552at2759"/>
<dbReference type="Proteomes" id="UP000775547">
    <property type="component" value="Unassembled WGS sequence"/>
</dbReference>
<feature type="compositionally biased region" description="Polar residues" evidence="1">
    <location>
        <begin position="279"/>
        <end position="298"/>
    </location>
</feature>
<reference evidence="2" key="1">
    <citation type="submission" date="2020-07" db="EMBL/GenBank/DDBJ databases">
        <authorList>
            <person name="Nieuwenhuis M."/>
            <person name="Van De Peppel L.J.J."/>
        </authorList>
    </citation>
    <scope>NUCLEOTIDE SEQUENCE</scope>
    <source>
        <strain evidence="2">AP01</strain>
        <tissue evidence="2">Mycelium</tissue>
    </source>
</reference>
<evidence type="ECO:0000313" key="3">
    <source>
        <dbReference type="Proteomes" id="UP000775547"/>
    </source>
</evidence>
<reference evidence="2" key="2">
    <citation type="submission" date="2021-10" db="EMBL/GenBank/DDBJ databases">
        <title>Phylogenomics reveals ancestral predisposition of the termite-cultivated fungus Termitomyces towards a domesticated lifestyle.</title>
        <authorList>
            <person name="Auxier B."/>
            <person name="Grum-Grzhimaylo A."/>
            <person name="Cardenas M.E."/>
            <person name="Lodge J.D."/>
            <person name="Laessoe T."/>
            <person name="Pedersen O."/>
            <person name="Smith M.E."/>
            <person name="Kuyper T.W."/>
            <person name="Franco-Molano E.A."/>
            <person name="Baroni T.J."/>
            <person name="Aanen D.K."/>
        </authorList>
    </citation>
    <scope>NUCLEOTIDE SEQUENCE</scope>
    <source>
        <strain evidence="2">AP01</strain>
        <tissue evidence="2">Mycelium</tissue>
    </source>
</reference>
<sequence>MSLIFLPEILVRILCHLKLHDLSSAARVNELFYSCTKIQAVQYHISTQAALLEDNPSNKLDVWAKLGLLKSREDGWAGMSFDWCRTVKVEHQASNIWYLTSGVFFLGNTSRRSLHYFRLPSANDDLVEWSRIDMDHTMTIVDLGLNIYEHDLIAIYTSKPHPSQANVDIYEVHLRQFSTGRPHPLAQQPLLFAQEETVANPAHTIIEIVGDHLAFATTYSNEFNAPPVRLYFFDWRTGALKMDVQMRTNSLESLVFLSPTLLLLPNFPTAALDVSTTLPSSSVKHTNTSHPQTETTATPHHVRAPRVQARHYCRDPMLCQAKPDALRQGALSVAVNFTAEPDDAVLSFQMQLYSDTVREDFAMFVHWGKLREMAEHARSEEGKSVVAGADVDHHMDTNTNTSASASADPILRVPWERWGPRTTRWVDACGTHLDWMTCSWGARSILSFYDHETDEPEDGDVDDGAYQHWWLQVYDLNPYTVRKFRSAGGGGGDDVVFGRKWGGGAGAMDVEVVEDWTTLDGLGLAFSDPVRSALPFVRSTLFTLSRAERRAERARARARADSEEEQPEDRWRCDVDGALMDEEHLLGLVVGFSVFLHQLWIADAVRCHAGQLKDFEYVVDIT</sequence>
<proteinExistence type="predicted"/>
<evidence type="ECO:0000256" key="1">
    <source>
        <dbReference type="SAM" id="MobiDB-lite"/>
    </source>
</evidence>